<accession>A0AA88AG40</accession>
<keyword evidence="2" id="KW-1185">Reference proteome</keyword>
<name>A0AA88AG40_FICCA</name>
<dbReference type="EMBL" id="BTGU01000037">
    <property type="protein sequence ID" value="GMN51315.1"/>
    <property type="molecule type" value="Genomic_DNA"/>
</dbReference>
<gene>
    <name evidence="1" type="ORF">TIFTF001_020466</name>
</gene>
<sequence length="55" mass="6194">MLGNQIGWVQWAGTEAWGWEVVALKFRVELEGACTVVLGEGLRFKGWGLWWCLVG</sequence>
<comment type="caution">
    <text evidence="1">The sequence shown here is derived from an EMBL/GenBank/DDBJ whole genome shotgun (WGS) entry which is preliminary data.</text>
</comment>
<dbReference type="AlphaFoldDB" id="A0AA88AG40"/>
<reference evidence="1" key="1">
    <citation type="submission" date="2023-07" db="EMBL/GenBank/DDBJ databases">
        <title>draft genome sequence of fig (Ficus carica).</title>
        <authorList>
            <person name="Takahashi T."/>
            <person name="Nishimura K."/>
        </authorList>
    </citation>
    <scope>NUCLEOTIDE SEQUENCE</scope>
</reference>
<dbReference type="Gramene" id="FCD_00026118-RA">
    <property type="protein sequence ID" value="FCD_00026118-RA:cds"/>
    <property type="gene ID" value="FCD_00026118"/>
</dbReference>
<proteinExistence type="predicted"/>
<evidence type="ECO:0000313" key="2">
    <source>
        <dbReference type="Proteomes" id="UP001187192"/>
    </source>
</evidence>
<evidence type="ECO:0000313" key="1">
    <source>
        <dbReference type="EMBL" id="GMN51315.1"/>
    </source>
</evidence>
<organism evidence="1 2">
    <name type="scientific">Ficus carica</name>
    <name type="common">Common fig</name>
    <dbReference type="NCBI Taxonomy" id="3494"/>
    <lineage>
        <taxon>Eukaryota</taxon>
        <taxon>Viridiplantae</taxon>
        <taxon>Streptophyta</taxon>
        <taxon>Embryophyta</taxon>
        <taxon>Tracheophyta</taxon>
        <taxon>Spermatophyta</taxon>
        <taxon>Magnoliopsida</taxon>
        <taxon>eudicotyledons</taxon>
        <taxon>Gunneridae</taxon>
        <taxon>Pentapetalae</taxon>
        <taxon>rosids</taxon>
        <taxon>fabids</taxon>
        <taxon>Rosales</taxon>
        <taxon>Moraceae</taxon>
        <taxon>Ficeae</taxon>
        <taxon>Ficus</taxon>
    </lineage>
</organism>
<dbReference type="Proteomes" id="UP001187192">
    <property type="component" value="Unassembled WGS sequence"/>
</dbReference>
<protein>
    <submittedName>
        <fullName evidence="1">Uncharacterized protein</fullName>
    </submittedName>
</protein>